<gene>
    <name evidence="2" type="ORF">ETD83_00740</name>
</gene>
<feature type="region of interest" description="Disordered" evidence="1">
    <location>
        <begin position="115"/>
        <end position="143"/>
    </location>
</feature>
<keyword evidence="3" id="KW-1185">Reference proteome</keyword>
<evidence type="ECO:0000313" key="3">
    <source>
        <dbReference type="Proteomes" id="UP000309174"/>
    </source>
</evidence>
<evidence type="ECO:0000313" key="2">
    <source>
        <dbReference type="EMBL" id="TMR07537.1"/>
    </source>
</evidence>
<dbReference type="GO" id="GO:0097367">
    <property type="term" value="F:carbohydrate derivative binding"/>
    <property type="evidence" value="ECO:0007669"/>
    <property type="project" value="InterPro"/>
</dbReference>
<sequence length="551" mass="57121">MSFTAVVSGETAITARGPLREAAERVLGRLWIDEVPVRLASEDPTLWPSAGTAGAEGRALCWPSQPGPGRAALERAEELRRRARADGLTEVALLGHGAPARAAELIVAAHRRAADGEGGADSANGGPRSPAVPLTVLDGPDPGPVLRLGDDPERLNRTLIVVTGDDPGSDALRQVLDGMLRAGLGLSPAEAARRFVTVAEPRAAAAKFAAEAGHPLIEAPAPTAFGALSPYALVPAALAGADVRALLDGATAVLPSLTRPENNPGLVLGAILGGAVRAGRRTAVLGGYPAALPGLARWVALLLEETACGRLTPVVQDGGLPLRPGEDLFLVTFDGRPRQDDATVTGPLAAQLVVWEYAAAVASYLMELDPLTPRHGAAPITLDDGSGAPLLADGAPGRAVEVFTTVPELMAAPDLPALMDALAARIGADEHLAIVAYLDPDEAHGQGAQVRRLAALLAARSRRPVTVDWGAGHPAIWNDHRDGGVYLMVTGNVVRDVPVPGRHHRLGMLQLARALGDARDARAAGRPVVRLHLQNRWAGLARLLGSAREGE</sequence>
<dbReference type="EMBL" id="VCKW01000001">
    <property type="protein sequence ID" value="TMR07537.1"/>
    <property type="molecule type" value="Genomic_DNA"/>
</dbReference>
<accession>A0A5C4JLH3</accession>
<dbReference type="RefSeq" id="WP_138643067.1">
    <property type="nucleotide sequence ID" value="NZ_VCKW01000001.1"/>
</dbReference>
<dbReference type="OrthoDB" id="140919at2"/>
<dbReference type="Proteomes" id="UP000309174">
    <property type="component" value="Unassembled WGS sequence"/>
</dbReference>
<name>A0A5C4JLH3_9ACTN</name>
<organism evidence="2 3">
    <name type="scientific">Actinomadura soli</name>
    <dbReference type="NCBI Taxonomy" id="2508997"/>
    <lineage>
        <taxon>Bacteria</taxon>
        <taxon>Bacillati</taxon>
        <taxon>Actinomycetota</taxon>
        <taxon>Actinomycetes</taxon>
        <taxon>Streptosporangiales</taxon>
        <taxon>Thermomonosporaceae</taxon>
        <taxon>Actinomadura</taxon>
    </lineage>
</organism>
<comment type="caution">
    <text evidence="2">The sequence shown here is derived from an EMBL/GenBank/DDBJ whole genome shotgun (WGS) entry which is preliminary data.</text>
</comment>
<dbReference type="Gene3D" id="3.40.50.10490">
    <property type="entry name" value="Glucose-6-phosphate isomerase like protein, domain 1"/>
    <property type="match status" value="2"/>
</dbReference>
<reference evidence="2 3" key="1">
    <citation type="submission" date="2019-05" db="EMBL/GenBank/DDBJ databases">
        <title>Draft genome sequence of Actinomadura sp. 14C53.</title>
        <authorList>
            <person name="Saricaoglu S."/>
            <person name="Isik K."/>
        </authorList>
    </citation>
    <scope>NUCLEOTIDE SEQUENCE [LARGE SCALE GENOMIC DNA]</scope>
    <source>
        <strain evidence="2 3">14C53</strain>
    </source>
</reference>
<evidence type="ECO:0000256" key="1">
    <source>
        <dbReference type="SAM" id="MobiDB-lite"/>
    </source>
</evidence>
<dbReference type="AlphaFoldDB" id="A0A5C4JLH3"/>
<dbReference type="SUPFAM" id="SSF53697">
    <property type="entry name" value="SIS domain"/>
    <property type="match status" value="1"/>
</dbReference>
<dbReference type="InterPro" id="IPR046348">
    <property type="entry name" value="SIS_dom_sf"/>
</dbReference>
<keyword evidence="2" id="KW-0413">Isomerase</keyword>
<proteinExistence type="predicted"/>
<dbReference type="GO" id="GO:1901135">
    <property type="term" value="P:carbohydrate derivative metabolic process"/>
    <property type="evidence" value="ECO:0007669"/>
    <property type="project" value="InterPro"/>
</dbReference>
<protein>
    <submittedName>
        <fullName evidence="2">Glucose-6-phosphate isomerase</fullName>
    </submittedName>
</protein>
<dbReference type="GO" id="GO:0016853">
    <property type="term" value="F:isomerase activity"/>
    <property type="evidence" value="ECO:0007669"/>
    <property type="project" value="UniProtKB-KW"/>
</dbReference>